<accession>A0A382Y315</accession>
<dbReference type="EMBL" id="UINC01172481">
    <property type="protein sequence ID" value="SVD77574.1"/>
    <property type="molecule type" value="Genomic_DNA"/>
</dbReference>
<dbReference type="InterPro" id="IPR029044">
    <property type="entry name" value="Nucleotide-diphossugar_trans"/>
</dbReference>
<dbReference type="PANTHER" id="PTHR48090">
    <property type="entry name" value="UNDECAPRENYL-PHOSPHATE 4-DEOXY-4-FORMAMIDO-L-ARABINOSE TRANSFERASE-RELATED"/>
    <property type="match status" value="1"/>
</dbReference>
<dbReference type="Pfam" id="PF00535">
    <property type="entry name" value="Glycos_transf_2"/>
    <property type="match status" value="1"/>
</dbReference>
<dbReference type="Gene3D" id="3.90.550.10">
    <property type="entry name" value="Spore Coat Polysaccharide Biosynthesis Protein SpsA, Chain A"/>
    <property type="match status" value="1"/>
</dbReference>
<dbReference type="AlphaFoldDB" id="A0A382Y315"/>
<dbReference type="InterPro" id="IPR050256">
    <property type="entry name" value="Glycosyltransferase_2"/>
</dbReference>
<feature type="non-terminal residue" evidence="2">
    <location>
        <position position="1"/>
    </location>
</feature>
<protein>
    <recommendedName>
        <fullName evidence="1">Glycosyltransferase 2-like domain-containing protein</fullName>
    </recommendedName>
</protein>
<gene>
    <name evidence="2" type="ORF">METZ01_LOCUS430428</name>
</gene>
<organism evidence="2">
    <name type="scientific">marine metagenome</name>
    <dbReference type="NCBI Taxonomy" id="408172"/>
    <lineage>
        <taxon>unclassified sequences</taxon>
        <taxon>metagenomes</taxon>
        <taxon>ecological metagenomes</taxon>
    </lineage>
</organism>
<feature type="non-terminal residue" evidence="2">
    <location>
        <position position="83"/>
    </location>
</feature>
<proteinExistence type="predicted"/>
<sequence>VTDYSIVIPAYDEELLLPATITALRKAMAEIPETGEIIVVDNNSKDATAEVARDAGARVTFEPVNRISSSRNAGAKIAHGKWL</sequence>
<dbReference type="PANTHER" id="PTHR48090:SF7">
    <property type="entry name" value="RFBJ PROTEIN"/>
    <property type="match status" value="1"/>
</dbReference>
<dbReference type="InterPro" id="IPR001173">
    <property type="entry name" value="Glyco_trans_2-like"/>
</dbReference>
<evidence type="ECO:0000259" key="1">
    <source>
        <dbReference type="Pfam" id="PF00535"/>
    </source>
</evidence>
<dbReference type="SUPFAM" id="SSF53448">
    <property type="entry name" value="Nucleotide-diphospho-sugar transferases"/>
    <property type="match status" value="1"/>
</dbReference>
<evidence type="ECO:0000313" key="2">
    <source>
        <dbReference type="EMBL" id="SVD77574.1"/>
    </source>
</evidence>
<feature type="domain" description="Glycosyltransferase 2-like" evidence="1">
    <location>
        <begin position="5"/>
        <end position="83"/>
    </location>
</feature>
<name>A0A382Y315_9ZZZZ</name>
<reference evidence="2" key="1">
    <citation type="submission" date="2018-05" db="EMBL/GenBank/DDBJ databases">
        <authorList>
            <person name="Lanie J.A."/>
            <person name="Ng W.-L."/>
            <person name="Kazmierczak K.M."/>
            <person name="Andrzejewski T.M."/>
            <person name="Davidsen T.M."/>
            <person name="Wayne K.J."/>
            <person name="Tettelin H."/>
            <person name="Glass J.I."/>
            <person name="Rusch D."/>
            <person name="Podicherti R."/>
            <person name="Tsui H.-C.T."/>
            <person name="Winkler M.E."/>
        </authorList>
    </citation>
    <scope>NUCLEOTIDE SEQUENCE</scope>
</reference>